<evidence type="ECO:0000313" key="3">
    <source>
        <dbReference type="Proteomes" id="UP001497516"/>
    </source>
</evidence>
<dbReference type="Proteomes" id="UP001497516">
    <property type="component" value="Chromosome 3"/>
</dbReference>
<evidence type="ECO:0000313" key="2">
    <source>
        <dbReference type="EMBL" id="CAL1375760.1"/>
    </source>
</evidence>
<proteinExistence type="predicted"/>
<reference evidence="2 3" key="1">
    <citation type="submission" date="2024-04" db="EMBL/GenBank/DDBJ databases">
        <authorList>
            <person name="Fracassetti M."/>
        </authorList>
    </citation>
    <scope>NUCLEOTIDE SEQUENCE [LARGE SCALE GENOMIC DNA]</scope>
</reference>
<feature type="signal peptide" evidence="1">
    <location>
        <begin position="1"/>
        <end position="29"/>
    </location>
</feature>
<dbReference type="AlphaFoldDB" id="A0AAV2DQD2"/>
<dbReference type="EMBL" id="OZ034816">
    <property type="protein sequence ID" value="CAL1375760.1"/>
    <property type="molecule type" value="Genomic_DNA"/>
</dbReference>
<accession>A0AAV2DQD2</accession>
<feature type="chain" id="PRO_5043685153" evidence="1">
    <location>
        <begin position="30"/>
        <end position="102"/>
    </location>
</feature>
<organism evidence="2 3">
    <name type="scientific">Linum trigynum</name>
    <dbReference type="NCBI Taxonomy" id="586398"/>
    <lineage>
        <taxon>Eukaryota</taxon>
        <taxon>Viridiplantae</taxon>
        <taxon>Streptophyta</taxon>
        <taxon>Embryophyta</taxon>
        <taxon>Tracheophyta</taxon>
        <taxon>Spermatophyta</taxon>
        <taxon>Magnoliopsida</taxon>
        <taxon>eudicotyledons</taxon>
        <taxon>Gunneridae</taxon>
        <taxon>Pentapetalae</taxon>
        <taxon>rosids</taxon>
        <taxon>fabids</taxon>
        <taxon>Malpighiales</taxon>
        <taxon>Linaceae</taxon>
        <taxon>Linum</taxon>
    </lineage>
</organism>
<sequence length="102" mass="9973">MAAASKSSIFLLFAVFVAVSLSNVEVGMAARQLLQLPDLPAVGSLPVTVPTLPVVPKLPVPAGVVPTIPAVPKVGLPPVGGGVAGVPVAIPNIPGVTPSVGN</sequence>
<protein>
    <submittedName>
        <fullName evidence="2">Uncharacterized protein</fullName>
    </submittedName>
</protein>
<evidence type="ECO:0000256" key="1">
    <source>
        <dbReference type="SAM" id="SignalP"/>
    </source>
</evidence>
<keyword evidence="3" id="KW-1185">Reference proteome</keyword>
<name>A0AAV2DQD2_9ROSI</name>
<keyword evidence="1" id="KW-0732">Signal</keyword>
<gene>
    <name evidence="2" type="ORF">LTRI10_LOCUS17539</name>
</gene>